<reference evidence="2" key="1">
    <citation type="journal article" date="2007" name="Plant Cell">
        <title>Dothideomycete-plant interactions illuminated by genome sequencing and EST analysis of the wheat pathogen Stagonospora nodorum.</title>
        <authorList>
            <person name="Hane J.K."/>
            <person name="Lowe R.G."/>
            <person name="Solomon P.S."/>
            <person name="Tan K.C."/>
            <person name="Schoch C.L."/>
            <person name="Spatafora J.W."/>
            <person name="Crous P.W."/>
            <person name="Kodira C."/>
            <person name="Birren B.W."/>
            <person name="Galagan J.E."/>
            <person name="Torriani S.F."/>
            <person name="McDonald B.A."/>
            <person name="Oliver R.P."/>
        </authorList>
    </citation>
    <scope>NUCLEOTIDE SEQUENCE [LARGE SCALE GENOMIC DNA]</scope>
    <source>
        <strain evidence="2">SN15 / ATCC MYA-4574 / FGSC 10173</strain>
    </source>
</reference>
<dbReference type="RefSeq" id="XP_001791514.1">
    <property type="nucleotide sequence ID" value="XM_001791462.1"/>
</dbReference>
<evidence type="ECO:0000313" key="2">
    <source>
        <dbReference type="Proteomes" id="UP000001055"/>
    </source>
</evidence>
<gene>
    <name evidence="1" type="ORF">SNOG_00843</name>
</gene>
<organism evidence="1 2">
    <name type="scientific">Phaeosphaeria nodorum (strain SN15 / ATCC MYA-4574 / FGSC 10173)</name>
    <name type="common">Glume blotch fungus</name>
    <name type="synonym">Parastagonospora nodorum</name>
    <dbReference type="NCBI Taxonomy" id="321614"/>
    <lineage>
        <taxon>Eukaryota</taxon>
        <taxon>Fungi</taxon>
        <taxon>Dikarya</taxon>
        <taxon>Ascomycota</taxon>
        <taxon>Pezizomycotina</taxon>
        <taxon>Dothideomycetes</taxon>
        <taxon>Pleosporomycetidae</taxon>
        <taxon>Pleosporales</taxon>
        <taxon>Pleosporineae</taxon>
        <taxon>Phaeosphaeriaceae</taxon>
        <taxon>Parastagonospora</taxon>
    </lineage>
</organism>
<protein>
    <submittedName>
        <fullName evidence="1">Uncharacterized protein</fullName>
    </submittedName>
</protein>
<proteinExistence type="predicted"/>
<dbReference type="AlphaFoldDB" id="Q0V571"/>
<dbReference type="EMBL" id="CH445325">
    <property type="protein sequence ID" value="EAT92338.1"/>
    <property type="molecule type" value="Genomic_DNA"/>
</dbReference>
<accession>Q0V571</accession>
<name>Q0V571_PHANO</name>
<dbReference type="KEGG" id="pno:SNOG_00843"/>
<dbReference type="GeneID" id="5968461"/>
<dbReference type="Proteomes" id="UP000001055">
    <property type="component" value="Unassembled WGS sequence"/>
</dbReference>
<sequence length="165" mass="17974">MDHMSTQLALPARFILAGGAISHRCCSMLAKSQFSDALSAFILSWRTSTVWFLGDWAKPCLASLVTTILLPMSYAQPSAAGHIVSDAQNGVPVDLERCTHTVPVHIHGDSPAKDSLARSVTPYWLECYATKGVAPSTDPLFQDSHHIPVTRIGPLLWPIYSRLSC</sequence>
<dbReference type="InParanoid" id="Q0V571"/>
<evidence type="ECO:0000313" key="1">
    <source>
        <dbReference type="EMBL" id="EAT92338.1"/>
    </source>
</evidence>